<reference evidence="7" key="1">
    <citation type="submission" date="2020-11" db="EMBL/GenBank/DDBJ databases">
        <title>Nocardia NEAU-351.nov., a novel actinomycete isolated from the cow dung.</title>
        <authorList>
            <person name="Zhang X."/>
        </authorList>
    </citation>
    <scope>NUCLEOTIDE SEQUENCE</scope>
    <source>
        <strain evidence="7">NEAU-351</strain>
    </source>
</reference>
<sequence>MTAIGVAVIRMWESERADRLYDDPLARAFVDAARPSFASGEPERWGRVEALAEKFFEGRTMAVRVVDDGVAAAVAGGCAQVVILGAGLDTRAYRMALPSTVTVFELDLPELFAFKEPVLAAVGAIPICVRHAVVADLRDEWPGALVANGFSAEVPTVWVDEGVLGYLSRSAAVRVVERLTEWSAPGSVFDIGRFDADSQADRYDELRTLVRGERAEPARGGLGPDVEDLLAGLGWDTRFEDWGGLVEAIGRPSAPSEPGIGMIRAVRRA</sequence>
<dbReference type="InterPro" id="IPR029063">
    <property type="entry name" value="SAM-dependent_MTases_sf"/>
</dbReference>
<gene>
    <name evidence="7" type="ORF">IT779_01235</name>
</gene>
<dbReference type="EC" id="2.1.1.-" evidence="6"/>
<comment type="function">
    <text evidence="1 6">Exhibits S-adenosyl-L-methionine-dependent methyltransferase activity.</text>
</comment>
<keyword evidence="3 6" id="KW-0489">Methyltransferase</keyword>
<evidence type="ECO:0000256" key="4">
    <source>
        <dbReference type="ARBA" id="ARBA00022679"/>
    </source>
</evidence>
<comment type="similarity">
    <text evidence="2 6">Belongs to the UPF0677 family.</text>
</comment>
<accession>A0A931N0P9</accession>
<evidence type="ECO:0000313" key="8">
    <source>
        <dbReference type="Proteomes" id="UP000655751"/>
    </source>
</evidence>
<dbReference type="EMBL" id="JADMLG010000001">
    <property type="protein sequence ID" value="MBH0774907.1"/>
    <property type="molecule type" value="Genomic_DNA"/>
</dbReference>
<dbReference type="GO" id="GO:0008168">
    <property type="term" value="F:methyltransferase activity"/>
    <property type="evidence" value="ECO:0007669"/>
    <property type="project" value="UniProtKB-UniRule"/>
</dbReference>
<keyword evidence="4 7" id="KW-0808">Transferase</keyword>
<evidence type="ECO:0000256" key="2">
    <source>
        <dbReference type="ARBA" id="ARBA00008138"/>
    </source>
</evidence>
<evidence type="ECO:0000256" key="1">
    <source>
        <dbReference type="ARBA" id="ARBA00003907"/>
    </source>
</evidence>
<comment type="caution">
    <text evidence="7">The sequence shown here is derived from an EMBL/GenBank/DDBJ whole genome shotgun (WGS) entry which is preliminary data.</text>
</comment>
<keyword evidence="5 6" id="KW-0949">S-adenosyl-L-methionine</keyword>
<organism evidence="7 8">
    <name type="scientific">Nocardia bovistercoris</name>
    <dbReference type="NCBI Taxonomy" id="2785916"/>
    <lineage>
        <taxon>Bacteria</taxon>
        <taxon>Bacillati</taxon>
        <taxon>Actinomycetota</taxon>
        <taxon>Actinomycetes</taxon>
        <taxon>Mycobacteriales</taxon>
        <taxon>Nocardiaceae</taxon>
        <taxon>Nocardia</taxon>
    </lineage>
</organism>
<evidence type="ECO:0000256" key="6">
    <source>
        <dbReference type="RuleBase" id="RU362030"/>
    </source>
</evidence>
<proteinExistence type="inferred from homology"/>
<dbReference type="PANTHER" id="PTHR43619">
    <property type="entry name" value="S-ADENOSYL-L-METHIONINE-DEPENDENT METHYLTRANSFERASE YKTD-RELATED"/>
    <property type="match status" value="1"/>
</dbReference>
<dbReference type="InterPro" id="IPR011610">
    <property type="entry name" value="SAM_mthyl_Trfase_ML2640-like"/>
</dbReference>
<protein>
    <recommendedName>
        <fullName evidence="6">S-adenosyl-L-methionine-dependent methyltransferase</fullName>
        <ecNumber evidence="6">2.1.1.-</ecNumber>
    </recommendedName>
</protein>
<evidence type="ECO:0000256" key="5">
    <source>
        <dbReference type="ARBA" id="ARBA00022691"/>
    </source>
</evidence>
<name>A0A931N0P9_9NOCA</name>
<evidence type="ECO:0000256" key="3">
    <source>
        <dbReference type="ARBA" id="ARBA00022603"/>
    </source>
</evidence>
<dbReference type="PANTHER" id="PTHR43619:SF2">
    <property type="entry name" value="S-ADENOSYL-L-METHIONINE-DEPENDENT METHYLTRANSFERASES SUPERFAMILY PROTEIN"/>
    <property type="match status" value="1"/>
</dbReference>
<dbReference type="Pfam" id="PF04072">
    <property type="entry name" value="LCM"/>
    <property type="match status" value="1"/>
</dbReference>
<dbReference type="NCBIfam" id="TIGR00027">
    <property type="entry name" value="mthyl_TIGR00027"/>
    <property type="match status" value="1"/>
</dbReference>
<dbReference type="Proteomes" id="UP000655751">
    <property type="component" value="Unassembled WGS sequence"/>
</dbReference>
<keyword evidence="8" id="KW-1185">Reference proteome</keyword>
<dbReference type="AlphaFoldDB" id="A0A931N0P9"/>
<dbReference type="SUPFAM" id="SSF53335">
    <property type="entry name" value="S-adenosyl-L-methionine-dependent methyltransferases"/>
    <property type="match status" value="1"/>
</dbReference>
<dbReference type="GO" id="GO:0032259">
    <property type="term" value="P:methylation"/>
    <property type="evidence" value="ECO:0007669"/>
    <property type="project" value="UniProtKB-KW"/>
</dbReference>
<dbReference type="Gene3D" id="3.40.50.150">
    <property type="entry name" value="Vaccinia Virus protein VP39"/>
    <property type="match status" value="1"/>
</dbReference>
<evidence type="ECO:0000313" key="7">
    <source>
        <dbReference type="EMBL" id="MBH0774907.1"/>
    </source>
</evidence>
<dbReference type="InterPro" id="IPR007213">
    <property type="entry name" value="Ppm1/Ppm2/Tcmp"/>
</dbReference>